<evidence type="ECO:0000313" key="1">
    <source>
        <dbReference type="EMBL" id="PIV08133.1"/>
    </source>
</evidence>
<dbReference type="Proteomes" id="UP000230119">
    <property type="component" value="Unassembled WGS sequence"/>
</dbReference>
<evidence type="ECO:0008006" key="3">
    <source>
        <dbReference type="Google" id="ProtNLM"/>
    </source>
</evidence>
<dbReference type="AlphaFoldDB" id="A0A2M7BRM3"/>
<gene>
    <name evidence="1" type="ORF">COS52_04300</name>
</gene>
<accession>A0A2M7BRM3</accession>
<reference evidence="2" key="1">
    <citation type="submission" date="2017-09" db="EMBL/GenBank/DDBJ databases">
        <title>Depth-based differentiation of microbial function through sediment-hosted aquifers and enrichment of novel symbionts in the deep terrestrial subsurface.</title>
        <authorList>
            <person name="Probst A.J."/>
            <person name="Ladd B."/>
            <person name="Jarett J.K."/>
            <person name="Geller-Mcgrath D.E."/>
            <person name="Sieber C.M.K."/>
            <person name="Emerson J.B."/>
            <person name="Anantharaman K."/>
            <person name="Thomas B.C."/>
            <person name="Malmstrom R."/>
            <person name="Stieglmeier M."/>
            <person name="Klingl A."/>
            <person name="Woyke T."/>
            <person name="Ryan C.M."/>
            <person name="Banfield J.F."/>
        </authorList>
    </citation>
    <scope>NUCLEOTIDE SEQUENCE [LARGE SCALE GENOMIC DNA]</scope>
</reference>
<sequence length="89" mass="10648">MITIVRSKRFEEEYKKFVRRNISRAESIIKTLTLFVKNSRHPSLNIEKLHGSAIWSMRLSKSNRLFFLWIDESTIMLVDVGAHDKYKKY</sequence>
<name>A0A2M7BRM3_9BACT</name>
<proteinExistence type="predicted"/>
<protein>
    <recommendedName>
        <fullName evidence="3">Type II toxin-antitoxin system mRNA interferase toxin, RelE/StbE family</fullName>
    </recommendedName>
</protein>
<organism evidence="1 2">
    <name type="scientific">Candidatus Roizmanbacteria bacterium CG03_land_8_20_14_0_80_39_12</name>
    <dbReference type="NCBI Taxonomy" id="1974847"/>
    <lineage>
        <taxon>Bacteria</taxon>
        <taxon>Candidatus Roizmaniibacteriota</taxon>
    </lineage>
</organism>
<evidence type="ECO:0000313" key="2">
    <source>
        <dbReference type="Proteomes" id="UP000230119"/>
    </source>
</evidence>
<comment type="caution">
    <text evidence="1">The sequence shown here is derived from an EMBL/GenBank/DDBJ whole genome shotgun (WGS) entry which is preliminary data.</text>
</comment>
<dbReference type="SUPFAM" id="SSF143011">
    <property type="entry name" value="RelE-like"/>
    <property type="match status" value="1"/>
</dbReference>
<dbReference type="InterPro" id="IPR035093">
    <property type="entry name" value="RelE/ParE_toxin_dom_sf"/>
</dbReference>
<dbReference type="Gene3D" id="3.30.2310.20">
    <property type="entry name" value="RelE-like"/>
    <property type="match status" value="1"/>
</dbReference>
<dbReference type="EMBL" id="PEVA01000182">
    <property type="protein sequence ID" value="PIV08133.1"/>
    <property type="molecule type" value="Genomic_DNA"/>
</dbReference>